<feature type="transmembrane region" description="Helical" evidence="6">
    <location>
        <begin position="138"/>
        <end position="160"/>
    </location>
</feature>
<comment type="subcellular location">
    <subcellularLocation>
        <location evidence="1">Membrane</location>
        <topology evidence="1">Multi-pass membrane protein</topology>
    </subcellularLocation>
</comment>
<evidence type="ECO:0000256" key="4">
    <source>
        <dbReference type="ARBA" id="ARBA00022989"/>
    </source>
</evidence>
<evidence type="ECO:0000256" key="3">
    <source>
        <dbReference type="ARBA" id="ARBA00022692"/>
    </source>
</evidence>
<evidence type="ECO:0000256" key="2">
    <source>
        <dbReference type="ARBA" id="ARBA00009565"/>
    </source>
</evidence>
<keyword evidence="5 6" id="KW-0472">Membrane</keyword>
<evidence type="ECO:0000313" key="8">
    <source>
        <dbReference type="Proteomes" id="UP000694414"/>
    </source>
</evidence>
<dbReference type="GeneTree" id="ENSGT00940000155376"/>
<dbReference type="InterPro" id="IPR030417">
    <property type="entry name" value="MS4A"/>
</dbReference>
<dbReference type="GO" id="GO:0005794">
    <property type="term" value="C:Golgi apparatus"/>
    <property type="evidence" value="ECO:0007669"/>
    <property type="project" value="TreeGrafter"/>
</dbReference>
<comment type="similarity">
    <text evidence="2">Belongs to the MS4A family.</text>
</comment>
<accession>A0A8C9AIG8</accession>
<reference evidence="7" key="1">
    <citation type="submission" date="2025-08" db="UniProtKB">
        <authorList>
            <consortium name="Ensembl"/>
        </authorList>
    </citation>
    <scope>IDENTIFICATION</scope>
</reference>
<keyword evidence="8" id="KW-1185">Reference proteome</keyword>
<feature type="transmembrane region" description="Helical" evidence="6">
    <location>
        <begin position="172"/>
        <end position="196"/>
    </location>
</feature>
<feature type="transmembrane region" description="Helical" evidence="6">
    <location>
        <begin position="60"/>
        <end position="84"/>
    </location>
</feature>
<name>A0A8C9AIG8_PROSS</name>
<protein>
    <recommendedName>
        <fullName evidence="9">Membrane-spanning 4-domains subfamily A member 4A</fullName>
    </recommendedName>
</protein>
<dbReference type="PANTHER" id="PTHR23320">
    <property type="entry name" value="MEMBRANE-SPANNING 4-DOMAINS SUBFAMILY A MS4A -RELATED"/>
    <property type="match status" value="1"/>
</dbReference>
<dbReference type="Proteomes" id="UP000694414">
    <property type="component" value="Unplaced"/>
</dbReference>
<evidence type="ECO:0000256" key="5">
    <source>
        <dbReference type="ARBA" id="ARBA00023136"/>
    </source>
</evidence>
<evidence type="ECO:0000256" key="6">
    <source>
        <dbReference type="SAM" id="Phobius"/>
    </source>
</evidence>
<dbReference type="Pfam" id="PF04103">
    <property type="entry name" value="CD20"/>
    <property type="match status" value="1"/>
</dbReference>
<dbReference type="InterPro" id="IPR007237">
    <property type="entry name" value="CD20-like"/>
</dbReference>
<organism evidence="7 8">
    <name type="scientific">Prolemur simus</name>
    <name type="common">Greater bamboo lemur</name>
    <name type="synonym">Hapalemur simus</name>
    <dbReference type="NCBI Taxonomy" id="1328070"/>
    <lineage>
        <taxon>Eukaryota</taxon>
        <taxon>Metazoa</taxon>
        <taxon>Chordata</taxon>
        <taxon>Craniata</taxon>
        <taxon>Vertebrata</taxon>
        <taxon>Euteleostomi</taxon>
        <taxon>Mammalia</taxon>
        <taxon>Eutheria</taxon>
        <taxon>Euarchontoglires</taxon>
        <taxon>Primates</taxon>
        <taxon>Strepsirrhini</taxon>
        <taxon>Lemuriformes</taxon>
        <taxon>Lemuridae</taxon>
        <taxon>Prolemur</taxon>
    </lineage>
</organism>
<dbReference type="AlphaFoldDB" id="A0A8C9AIG8"/>
<dbReference type="Ensembl" id="ENSPSMT00000034287.1">
    <property type="protein sequence ID" value="ENSPSMP00000029709.1"/>
    <property type="gene ID" value="ENSPSMG00000020621.1"/>
</dbReference>
<dbReference type="PANTHER" id="PTHR23320:SF128">
    <property type="entry name" value="MEMBRANE-SPANNING 4-DOMAINS SUBFAMILY A MEMBER 4A"/>
    <property type="match status" value="1"/>
</dbReference>
<proteinExistence type="inferred from homology"/>
<keyword evidence="3 6" id="KW-0812">Transmembrane</keyword>
<evidence type="ECO:0000313" key="7">
    <source>
        <dbReference type="Ensembl" id="ENSPSMP00000029709.1"/>
    </source>
</evidence>
<feature type="transmembrane region" description="Helical" evidence="6">
    <location>
        <begin position="96"/>
        <end position="117"/>
    </location>
</feature>
<reference evidence="7" key="2">
    <citation type="submission" date="2025-09" db="UniProtKB">
        <authorList>
            <consortium name="Ensembl"/>
        </authorList>
    </citation>
    <scope>IDENTIFICATION</scope>
</reference>
<keyword evidence="4 6" id="KW-1133">Transmembrane helix</keyword>
<evidence type="ECO:0008006" key="9">
    <source>
        <dbReference type="Google" id="ProtNLM"/>
    </source>
</evidence>
<evidence type="ECO:0000256" key="1">
    <source>
        <dbReference type="ARBA" id="ARBA00004141"/>
    </source>
</evidence>
<sequence>THQTHSRHCRLEESTFSATMETMQRMEQSTAGLAVPQPAVLRSYFWKELQEKFLKGKPKVLGIVQILISLVNLSLGIIMMSVTMPCYTFLCPLSVYIGYTIWGSVMFILSGSLSIVAEKRTTKGLVRGSLGLNITSSVLAFSGVIISAVSASIYSFHYTYCNYSQTMENCPMYMSILMGMDATVAVLSMLEFCIAVSLSAFGCQVMCCSPGGVVLIVPSNPHMAEAASPAPLNEA</sequence>
<dbReference type="GO" id="GO:0005886">
    <property type="term" value="C:plasma membrane"/>
    <property type="evidence" value="ECO:0007669"/>
    <property type="project" value="TreeGrafter"/>
</dbReference>